<evidence type="ECO:0000313" key="3">
    <source>
        <dbReference type="Proteomes" id="UP001500711"/>
    </source>
</evidence>
<accession>A0ABP7CKD5</accession>
<dbReference type="EMBL" id="BAABBE010000091">
    <property type="protein sequence ID" value="GAA3690227.1"/>
    <property type="molecule type" value="Genomic_DNA"/>
</dbReference>
<keyword evidence="3" id="KW-1185">Reference proteome</keyword>
<evidence type="ECO:0000313" key="2">
    <source>
        <dbReference type="EMBL" id="GAA3690227.1"/>
    </source>
</evidence>
<evidence type="ECO:0000256" key="1">
    <source>
        <dbReference type="SAM" id="Coils"/>
    </source>
</evidence>
<proteinExistence type="predicted"/>
<feature type="coiled-coil region" evidence="1">
    <location>
        <begin position="15"/>
        <end position="49"/>
    </location>
</feature>
<sequence>MRATKSRRTEITQYIEGLDADLGRLLAEAETTEREVGELAQAVDAAANEAISPFLSRRDDLMRQQQFASAQLDQARTAIKMLDRPRFPRTGGTLPISGISWVPSLQLPPVRDTARGMPCPS</sequence>
<name>A0ABP7CKD5_9PSEU</name>
<reference evidence="3" key="1">
    <citation type="journal article" date="2019" name="Int. J. Syst. Evol. Microbiol.">
        <title>The Global Catalogue of Microorganisms (GCM) 10K type strain sequencing project: providing services to taxonomists for standard genome sequencing and annotation.</title>
        <authorList>
            <consortium name="The Broad Institute Genomics Platform"/>
            <consortium name="The Broad Institute Genome Sequencing Center for Infectious Disease"/>
            <person name="Wu L."/>
            <person name="Ma J."/>
        </authorList>
    </citation>
    <scope>NUCLEOTIDE SEQUENCE [LARGE SCALE GENOMIC DNA]</scope>
    <source>
        <strain evidence="3">JCM 17494</strain>
    </source>
</reference>
<protein>
    <submittedName>
        <fullName evidence="2">Uncharacterized protein</fullName>
    </submittedName>
</protein>
<gene>
    <name evidence="2" type="ORF">GCM10022267_91010</name>
</gene>
<dbReference type="Proteomes" id="UP001500711">
    <property type="component" value="Unassembled WGS sequence"/>
</dbReference>
<organism evidence="2 3">
    <name type="scientific">Lentzea roselyniae</name>
    <dbReference type="NCBI Taxonomy" id="531940"/>
    <lineage>
        <taxon>Bacteria</taxon>
        <taxon>Bacillati</taxon>
        <taxon>Actinomycetota</taxon>
        <taxon>Actinomycetes</taxon>
        <taxon>Pseudonocardiales</taxon>
        <taxon>Pseudonocardiaceae</taxon>
        <taxon>Lentzea</taxon>
    </lineage>
</organism>
<comment type="caution">
    <text evidence="2">The sequence shown here is derived from an EMBL/GenBank/DDBJ whole genome shotgun (WGS) entry which is preliminary data.</text>
</comment>
<keyword evidence="1" id="KW-0175">Coiled coil</keyword>